<dbReference type="PANTHER" id="PTHR24123:SF95">
    <property type="entry name" value="ANKYRIN-2-LIKE"/>
    <property type="match status" value="1"/>
</dbReference>
<name>A0A5N6R3U2_9ROSI</name>
<dbReference type="Proteomes" id="UP000327013">
    <property type="component" value="Chromosome 3"/>
</dbReference>
<dbReference type="PANTHER" id="PTHR24123">
    <property type="entry name" value="ANKYRIN REPEAT-CONTAINING"/>
    <property type="match status" value="1"/>
</dbReference>
<gene>
    <name evidence="4" type="ORF">FH972_009344</name>
</gene>
<dbReference type="PROSITE" id="PS50297">
    <property type="entry name" value="ANK_REP_REGION"/>
    <property type="match status" value="4"/>
</dbReference>
<organism evidence="4 5">
    <name type="scientific">Carpinus fangiana</name>
    <dbReference type="NCBI Taxonomy" id="176857"/>
    <lineage>
        <taxon>Eukaryota</taxon>
        <taxon>Viridiplantae</taxon>
        <taxon>Streptophyta</taxon>
        <taxon>Embryophyta</taxon>
        <taxon>Tracheophyta</taxon>
        <taxon>Spermatophyta</taxon>
        <taxon>Magnoliopsida</taxon>
        <taxon>eudicotyledons</taxon>
        <taxon>Gunneridae</taxon>
        <taxon>Pentapetalae</taxon>
        <taxon>rosids</taxon>
        <taxon>fabids</taxon>
        <taxon>Fagales</taxon>
        <taxon>Betulaceae</taxon>
        <taxon>Carpinus</taxon>
    </lineage>
</organism>
<dbReference type="InterPro" id="IPR051165">
    <property type="entry name" value="Multifunctional_ANK_Repeat"/>
</dbReference>
<feature type="repeat" description="ANK" evidence="3">
    <location>
        <begin position="588"/>
        <end position="620"/>
    </location>
</feature>
<feature type="repeat" description="ANK" evidence="3">
    <location>
        <begin position="486"/>
        <end position="518"/>
    </location>
</feature>
<keyword evidence="5" id="KW-1185">Reference proteome</keyword>
<evidence type="ECO:0000313" key="4">
    <source>
        <dbReference type="EMBL" id="KAE8023672.1"/>
    </source>
</evidence>
<dbReference type="InterPro" id="IPR036770">
    <property type="entry name" value="Ankyrin_rpt-contain_sf"/>
</dbReference>
<dbReference type="Gene3D" id="1.25.40.20">
    <property type="entry name" value="Ankyrin repeat-containing domain"/>
    <property type="match status" value="5"/>
</dbReference>
<dbReference type="AlphaFoldDB" id="A0A5N6R3U2"/>
<dbReference type="SMART" id="SM00248">
    <property type="entry name" value="ANK"/>
    <property type="match status" value="12"/>
</dbReference>
<protein>
    <submittedName>
        <fullName evidence="4">Uncharacterized protein</fullName>
    </submittedName>
</protein>
<dbReference type="InterPro" id="IPR002110">
    <property type="entry name" value="Ankyrin_rpt"/>
</dbReference>
<sequence>MTVFVISETEVVAGQQIFPVDYEAEVSQRLVDASHNNDLKSANACITDPFVDVNFMGTVSLKARKTEIVLHEESAHEVLVEYEEFKTEVNALFLAAHTGNLELARMLLSIGANVNQRVFRGYATTAAVREGHMEILEELLGAGACQQACEESLLEASYLGLAVPVELLMRSDMVRPQVAVHALVSACCRGFVNVVDALIQCGVDANATSRVLLQSSKPFLHSNFDCNALVAAIVSRQISVVRLLLKVGVRTDIKMRVGAWSWDMETGEEFRVGAGLAEPYPITWCAVEYFEATGAILHMLLQHLSPNTPHYGRTLIHHAILCNNATALDVLVRYGTADVEFLEKATSKTKLRPIHLAARLGSSKILQCLISAGCNLNSRTESGETALMVCARYKHEECLKILASAGADFGLLNTASQCASSIAHSARWTPGFQQAVVDVILADKVVQSSNVSMFSPLLFVVEANEMEALKKLIKRADVDLDEQDANGFSAAMIAAKRGRVEAFRLLVYAGADIELHNKYGETAIDLFKAKQNSETFEKLMIEYVLERRNIGSFSSGFYALHRAAFLGDINSVRKFTIRGYDVNALDDDGYTPLMLSAMRGHSQLCELLISCGARCDVENERHETALMLARKNGCRNGAAAERVIFDEIARTLVLDGARVKKHTKGGRGAPHVKVVRMVGSVGVLQWGKSSKRNVICQWAEVGSGAAFRWNRRRKFDADEPGMFHVVTTKNKVLHFVCDGGVEMAELWVRGMELVTREAILESKRVACTY</sequence>
<dbReference type="EMBL" id="CM017323">
    <property type="protein sequence ID" value="KAE8023672.1"/>
    <property type="molecule type" value="Genomic_DNA"/>
</dbReference>
<dbReference type="OrthoDB" id="194358at2759"/>
<feature type="repeat" description="ANK" evidence="3">
    <location>
        <begin position="382"/>
        <end position="414"/>
    </location>
</feature>
<dbReference type="Pfam" id="PF00023">
    <property type="entry name" value="Ank"/>
    <property type="match status" value="1"/>
</dbReference>
<feature type="repeat" description="ANK" evidence="3">
    <location>
        <begin position="555"/>
        <end position="587"/>
    </location>
</feature>
<dbReference type="Pfam" id="PF12796">
    <property type="entry name" value="Ank_2"/>
    <property type="match status" value="3"/>
</dbReference>
<keyword evidence="1" id="KW-0677">Repeat</keyword>
<evidence type="ECO:0000256" key="3">
    <source>
        <dbReference type="PROSITE-ProRule" id="PRU00023"/>
    </source>
</evidence>
<feature type="repeat" description="ANK" evidence="3">
    <location>
        <begin position="87"/>
        <end position="119"/>
    </location>
</feature>
<reference evidence="4 5" key="1">
    <citation type="submission" date="2019-06" db="EMBL/GenBank/DDBJ databases">
        <title>A chromosomal-level reference genome of Carpinus fangiana (Coryloideae, Betulaceae).</title>
        <authorList>
            <person name="Yang X."/>
            <person name="Wang Z."/>
            <person name="Zhang L."/>
            <person name="Hao G."/>
            <person name="Liu J."/>
            <person name="Yang Y."/>
        </authorList>
    </citation>
    <scope>NUCLEOTIDE SEQUENCE [LARGE SCALE GENOMIC DNA]</scope>
    <source>
        <strain evidence="4">Cfa_2016G</strain>
        <tissue evidence="4">Leaf</tissue>
    </source>
</reference>
<evidence type="ECO:0000313" key="5">
    <source>
        <dbReference type="Proteomes" id="UP000327013"/>
    </source>
</evidence>
<proteinExistence type="predicted"/>
<evidence type="ECO:0000256" key="2">
    <source>
        <dbReference type="ARBA" id="ARBA00023043"/>
    </source>
</evidence>
<feature type="repeat" description="ANK" evidence="3">
    <location>
        <begin position="349"/>
        <end position="381"/>
    </location>
</feature>
<dbReference type="SUPFAM" id="SSF48403">
    <property type="entry name" value="Ankyrin repeat"/>
    <property type="match status" value="2"/>
</dbReference>
<evidence type="ECO:0000256" key="1">
    <source>
        <dbReference type="ARBA" id="ARBA00022737"/>
    </source>
</evidence>
<keyword evidence="2 3" id="KW-0040">ANK repeat</keyword>
<accession>A0A5N6R3U2</accession>
<dbReference type="PROSITE" id="PS50088">
    <property type="entry name" value="ANK_REPEAT"/>
    <property type="match status" value="6"/>
</dbReference>